<reference evidence="2" key="1">
    <citation type="submission" date="2021-02" db="EMBL/GenBank/DDBJ databases">
        <authorList>
            <person name="Dougan E. K."/>
            <person name="Rhodes N."/>
            <person name="Thang M."/>
            <person name="Chan C."/>
        </authorList>
    </citation>
    <scope>NUCLEOTIDE SEQUENCE</scope>
</reference>
<dbReference type="AlphaFoldDB" id="A0A812XKC9"/>
<sequence length="143" mass="15860">MPAMPGSDAWWPAGECEWKVKDLCSGNNHSKDANVACWIMSASLDPKLAEAFPVYRKLTSGVLPREKDSAREGADTNIQDTRREASSVAAEPHLCKSKIKRACKFMEKCRDVSVCDYCHDEAHLVVTKPRSGHVCRSLIPQPC</sequence>
<dbReference type="EMBL" id="CAJNIZ010045995">
    <property type="protein sequence ID" value="CAE7736138.1"/>
    <property type="molecule type" value="Genomic_DNA"/>
</dbReference>
<gene>
    <name evidence="2" type="ORF">SPIL2461_LOCUS21159</name>
</gene>
<dbReference type="Proteomes" id="UP000649617">
    <property type="component" value="Unassembled WGS sequence"/>
</dbReference>
<accession>A0A812XKC9</accession>
<proteinExistence type="predicted"/>
<name>A0A812XKC9_SYMPI</name>
<comment type="caution">
    <text evidence="2">The sequence shown here is derived from an EMBL/GenBank/DDBJ whole genome shotgun (WGS) entry which is preliminary data.</text>
</comment>
<dbReference type="OrthoDB" id="10472872at2759"/>
<feature type="region of interest" description="Disordered" evidence="1">
    <location>
        <begin position="66"/>
        <end position="87"/>
    </location>
</feature>
<evidence type="ECO:0000256" key="1">
    <source>
        <dbReference type="SAM" id="MobiDB-lite"/>
    </source>
</evidence>
<evidence type="ECO:0000313" key="3">
    <source>
        <dbReference type="Proteomes" id="UP000649617"/>
    </source>
</evidence>
<protein>
    <submittedName>
        <fullName evidence="2">Uncharacterized protein</fullName>
    </submittedName>
</protein>
<keyword evidence="3" id="KW-1185">Reference proteome</keyword>
<feature type="compositionally biased region" description="Basic and acidic residues" evidence="1">
    <location>
        <begin position="66"/>
        <end position="85"/>
    </location>
</feature>
<evidence type="ECO:0000313" key="2">
    <source>
        <dbReference type="EMBL" id="CAE7736138.1"/>
    </source>
</evidence>
<organism evidence="2 3">
    <name type="scientific">Symbiodinium pilosum</name>
    <name type="common">Dinoflagellate</name>
    <dbReference type="NCBI Taxonomy" id="2952"/>
    <lineage>
        <taxon>Eukaryota</taxon>
        <taxon>Sar</taxon>
        <taxon>Alveolata</taxon>
        <taxon>Dinophyceae</taxon>
        <taxon>Suessiales</taxon>
        <taxon>Symbiodiniaceae</taxon>
        <taxon>Symbiodinium</taxon>
    </lineage>
</organism>